<evidence type="ECO:0000313" key="2">
    <source>
        <dbReference type="EMBL" id="OIO08670.1"/>
    </source>
</evidence>
<dbReference type="STRING" id="1805146.AUJ27_00175"/>
<protein>
    <recommendedName>
        <fullName evidence="1">PA14 domain-containing protein</fullName>
    </recommendedName>
</protein>
<dbReference type="Proteomes" id="UP000183192">
    <property type="component" value="Unassembled WGS sequence"/>
</dbReference>
<dbReference type="PROSITE" id="PS51820">
    <property type="entry name" value="PA14"/>
    <property type="match status" value="1"/>
</dbReference>
<evidence type="ECO:0000259" key="1">
    <source>
        <dbReference type="PROSITE" id="PS51820"/>
    </source>
</evidence>
<dbReference type="SMART" id="SM00758">
    <property type="entry name" value="PA14"/>
    <property type="match status" value="1"/>
</dbReference>
<proteinExistence type="predicted"/>
<sequence>MFTIKYLKIYLIFLLLFLFLAIGLAYAEELSEKLKGRILLQIESHGEAWYVNPDSQKRFYLGRPADAFAVMREQGLGVSNKDFASFNGVAPKRLAGKILLKVEANGEVYYVNPIDLKMIYLGRPADAFAVMREQGLGITNENLAKIKIDEKSSPIISEEATEIVKEIEEKPDEEVVVETPEEIATGTEEIIIDTPEESATTTEEVVIDLPAGQAGETAATSCVWLAEYFNNKSLFGSPLATSSVDEVNFNWGSGGPEGINKINNFSARFTANCYFAGGNYEFQTKFDDAIRVYLDNENFLQSWADNNTAKIINRERNIEKGNHEVKVEYYDAASNAVISVGWVMIN</sequence>
<comment type="caution">
    <text evidence="2">The sequence shown here is derived from an EMBL/GenBank/DDBJ whole genome shotgun (WGS) entry which is preliminary data.</text>
</comment>
<dbReference type="AlphaFoldDB" id="A0A1J4TDU5"/>
<reference evidence="2 3" key="1">
    <citation type="journal article" date="2016" name="Environ. Microbiol.">
        <title>Genomic resolution of a cold subsurface aquifer community provides metabolic insights for novel microbes adapted to high CO concentrations.</title>
        <authorList>
            <person name="Probst A.J."/>
            <person name="Castelle C.J."/>
            <person name="Singh A."/>
            <person name="Brown C.T."/>
            <person name="Anantharaman K."/>
            <person name="Sharon I."/>
            <person name="Hug L.A."/>
            <person name="Burstein D."/>
            <person name="Emerson J.B."/>
            <person name="Thomas B.C."/>
            <person name="Banfield J.F."/>
        </authorList>
    </citation>
    <scope>NUCLEOTIDE SEQUENCE [LARGE SCALE GENOMIC DNA]</scope>
    <source>
        <strain evidence="2">CG1_02_37_44</strain>
    </source>
</reference>
<dbReference type="Pfam" id="PF07691">
    <property type="entry name" value="PA14"/>
    <property type="match status" value="1"/>
</dbReference>
<dbReference type="Gene3D" id="3.90.182.10">
    <property type="entry name" value="Toxin - Anthrax Protective Antigen,domain 1"/>
    <property type="match status" value="1"/>
</dbReference>
<evidence type="ECO:0000313" key="3">
    <source>
        <dbReference type="Proteomes" id="UP000183192"/>
    </source>
</evidence>
<dbReference type="EMBL" id="MNUU01000004">
    <property type="protein sequence ID" value="OIO08670.1"/>
    <property type="molecule type" value="Genomic_DNA"/>
</dbReference>
<dbReference type="SUPFAM" id="SSF56988">
    <property type="entry name" value="Anthrax protective antigen"/>
    <property type="match status" value="1"/>
</dbReference>
<gene>
    <name evidence="2" type="ORF">AUJ27_00175</name>
</gene>
<feature type="domain" description="PA14" evidence="1">
    <location>
        <begin position="219"/>
        <end position="346"/>
    </location>
</feature>
<organism evidence="2 3">
    <name type="scientific">Candidatus Falkowbacteria bacterium CG1_02_37_44</name>
    <dbReference type="NCBI Taxonomy" id="1805146"/>
    <lineage>
        <taxon>Bacteria</taxon>
        <taxon>Candidatus Falkowiibacteriota</taxon>
    </lineage>
</organism>
<accession>A0A1J4TDU5</accession>
<name>A0A1J4TDU5_9BACT</name>
<dbReference type="InterPro" id="IPR037524">
    <property type="entry name" value="PA14/GLEYA"/>
</dbReference>
<dbReference type="InterPro" id="IPR011658">
    <property type="entry name" value="PA14_dom"/>
</dbReference>